<dbReference type="Proteomes" id="UP001180724">
    <property type="component" value="Unassembled WGS sequence"/>
</dbReference>
<evidence type="ECO:0008006" key="4">
    <source>
        <dbReference type="Google" id="ProtNLM"/>
    </source>
</evidence>
<feature type="chain" id="PRO_5045843312" description="Secreted protein" evidence="1">
    <location>
        <begin position="28"/>
        <end position="89"/>
    </location>
</feature>
<keyword evidence="1" id="KW-0732">Signal</keyword>
<feature type="signal peptide" evidence="1">
    <location>
        <begin position="1"/>
        <end position="27"/>
    </location>
</feature>
<evidence type="ECO:0000256" key="1">
    <source>
        <dbReference type="SAM" id="SignalP"/>
    </source>
</evidence>
<comment type="caution">
    <text evidence="2">The sequence shown here is derived from an EMBL/GenBank/DDBJ whole genome shotgun (WGS) entry which is preliminary data.</text>
</comment>
<evidence type="ECO:0000313" key="2">
    <source>
        <dbReference type="EMBL" id="MDT0612814.1"/>
    </source>
</evidence>
<protein>
    <recommendedName>
        <fullName evidence="4">Secreted protein</fullName>
    </recommendedName>
</protein>
<dbReference type="RefSeq" id="WP_217142668.1">
    <property type="nucleotide sequence ID" value="NZ_JAVRFH010000022.1"/>
</dbReference>
<proteinExistence type="predicted"/>
<gene>
    <name evidence="2" type="ORF">RM812_21720</name>
</gene>
<name>A0ABU3ARL4_9ACTN</name>
<dbReference type="EMBL" id="JAVRFH010000022">
    <property type="protein sequence ID" value="MDT0612814.1"/>
    <property type="molecule type" value="Genomic_DNA"/>
</dbReference>
<sequence length="89" mass="8792">MRKIQKAAVVAAMLGSVGFLGAGVSHAGEDPHFKLDNDQTTSCSADESAFGGLVNVSDVNVVANVLAGVQGQATDISSATCNATLGLGG</sequence>
<accession>A0ABU3ARL4</accession>
<reference evidence="2" key="1">
    <citation type="submission" date="2024-05" db="EMBL/GenBank/DDBJ databases">
        <title>30 novel species of actinomycetes from the DSMZ collection.</title>
        <authorList>
            <person name="Nouioui I."/>
        </authorList>
    </citation>
    <scope>NUCLEOTIDE SEQUENCE</scope>
    <source>
        <strain evidence="2">DSM 40712</strain>
    </source>
</reference>
<evidence type="ECO:0000313" key="3">
    <source>
        <dbReference type="Proteomes" id="UP001180724"/>
    </source>
</evidence>
<keyword evidence="3" id="KW-1185">Reference proteome</keyword>
<organism evidence="2 3">
    <name type="scientific">Streptomyces lancefieldiae</name>
    <dbReference type="NCBI Taxonomy" id="3075520"/>
    <lineage>
        <taxon>Bacteria</taxon>
        <taxon>Bacillati</taxon>
        <taxon>Actinomycetota</taxon>
        <taxon>Actinomycetes</taxon>
        <taxon>Kitasatosporales</taxon>
        <taxon>Streptomycetaceae</taxon>
        <taxon>Streptomyces</taxon>
    </lineage>
</organism>